<dbReference type="AlphaFoldDB" id="A0AAV6M620"/>
<comment type="caution">
    <text evidence="1">The sequence shown here is derived from an EMBL/GenBank/DDBJ whole genome shotgun (WGS) entry which is preliminary data.</text>
</comment>
<dbReference type="InterPro" id="IPR028322">
    <property type="entry name" value="PNRC-like_rgn"/>
</dbReference>
<proteinExistence type="predicted"/>
<dbReference type="EMBL" id="JAGKQH010000017">
    <property type="protein sequence ID" value="KAG6575919.1"/>
    <property type="molecule type" value="Genomic_DNA"/>
</dbReference>
<organism evidence="1 2">
    <name type="scientific">Cucurbita argyrosperma subsp. sororia</name>
    <dbReference type="NCBI Taxonomy" id="37648"/>
    <lineage>
        <taxon>Eukaryota</taxon>
        <taxon>Viridiplantae</taxon>
        <taxon>Streptophyta</taxon>
        <taxon>Embryophyta</taxon>
        <taxon>Tracheophyta</taxon>
        <taxon>Spermatophyta</taxon>
        <taxon>Magnoliopsida</taxon>
        <taxon>eudicotyledons</taxon>
        <taxon>Gunneridae</taxon>
        <taxon>Pentapetalae</taxon>
        <taxon>rosids</taxon>
        <taxon>fabids</taxon>
        <taxon>Cucurbitales</taxon>
        <taxon>Cucurbitaceae</taxon>
        <taxon>Cucurbiteae</taxon>
        <taxon>Cucurbita</taxon>
    </lineage>
</organism>
<dbReference type="PANTHER" id="PTHR35306">
    <property type="entry name" value="BNAA03G57290D PROTEIN"/>
    <property type="match status" value="1"/>
</dbReference>
<evidence type="ECO:0000313" key="1">
    <source>
        <dbReference type="EMBL" id="KAG6575919.1"/>
    </source>
</evidence>
<dbReference type="Pfam" id="PF15365">
    <property type="entry name" value="PNRC"/>
    <property type="match status" value="1"/>
</dbReference>
<dbReference type="GO" id="GO:0016071">
    <property type="term" value="P:mRNA metabolic process"/>
    <property type="evidence" value="ECO:0007669"/>
    <property type="project" value="UniProtKB-ARBA"/>
</dbReference>
<evidence type="ECO:0000313" key="2">
    <source>
        <dbReference type="Proteomes" id="UP000685013"/>
    </source>
</evidence>
<sequence length="243" mass="28107">MDGKDEEQAARFIQVPSLIAHRKSTCFDLHYLTFDRSLRIYFFSKFQIEDSRVRRCFDVFEQYRDEFCYLAKTLESDRLGNLTIKEGKRKNQFRPNPLKISSIPVYLFSSPRTPPPSADYNCTPISTISRSALISINREICRRESNEFDEHCCYERLSFPELWAGPTYSNSPPASSLPMPKFSMPGNRTVSLEFPTNSAAESVEKIHPTWGRYTHPSTREPFHGADSATRTLRRILNLDIDSE</sequence>
<dbReference type="Proteomes" id="UP000685013">
    <property type="component" value="Chromosome 17"/>
</dbReference>
<name>A0AAV6M620_9ROSI</name>
<feature type="non-terminal residue" evidence="1">
    <location>
        <position position="1"/>
    </location>
</feature>
<accession>A0AAV6M620</accession>
<protein>
    <submittedName>
        <fullName evidence="1">Uncharacterized protein</fullName>
    </submittedName>
</protein>
<keyword evidence="2" id="KW-1185">Reference proteome</keyword>
<dbReference type="PANTHER" id="PTHR35306:SF1">
    <property type="entry name" value="VQ DOMAIN-CONTAINING PROTEIN"/>
    <property type="match status" value="1"/>
</dbReference>
<reference evidence="1 2" key="1">
    <citation type="journal article" date="2021" name="Hortic Res">
        <title>The domestication of Cucurbita argyrosperma as revealed by the genome of its wild relative.</title>
        <authorList>
            <person name="Barrera-Redondo J."/>
            <person name="Sanchez-de la Vega G."/>
            <person name="Aguirre-Liguori J.A."/>
            <person name="Castellanos-Morales G."/>
            <person name="Gutierrez-Guerrero Y.T."/>
            <person name="Aguirre-Dugua X."/>
            <person name="Aguirre-Planter E."/>
            <person name="Tenaillon M.I."/>
            <person name="Lira-Saade R."/>
            <person name="Eguiarte L.E."/>
        </authorList>
    </citation>
    <scope>NUCLEOTIDE SEQUENCE [LARGE SCALE GENOMIC DNA]</scope>
    <source>
        <strain evidence="1">JBR-2021</strain>
    </source>
</reference>
<gene>
    <name evidence="1" type="ORF">SDJN03_26558</name>
</gene>